<feature type="compositionally biased region" description="Basic and acidic residues" evidence="1">
    <location>
        <begin position="71"/>
        <end position="80"/>
    </location>
</feature>
<evidence type="ECO:0000313" key="2">
    <source>
        <dbReference type="EMBL" id="KAF7843216.1"/>
    </source>
</evidence>
<dbReference type="AlphaFoldDB" id="A0A834XFW5"/>
<reference evidence="2" key="1">
    <citation type="submission" date="2020-09" db="EMBL/GenBank/DDBJ databases">
        <title>Genome-Enabled Discovery of Anthraquinone Biosynthesis in Senna tora.</title>
        <authorList>
            <person name="Kang S.-H."/>
            <person name="Pandey R.P."/>
            <person name="Lee C.-M."/>
            <person name="Sim J.-S."/>
            <person name="Jeong J.-T."/>
            <person name="Choi B.-S."/>
            <person name="Jung M."/>
            <person name="Ginzburg D."/>
            <person name="Zhao K."/>
            <person name="Won S.Y."/>
            <person name="Oh T.-J."/>
            <person name="Yu Y."/>
            <person name="Kim N.-H."/>
            <person name="Lee O.R."/>
            <person name="Lee T.-H."/>
            <person name="Bashyal P."/>
            <person name="Kim T.-S."/>
            <person name="Lee W.-H."/>
            <person name="Kawkins C."/>
            <person name="Kim C.-K."/>
            <person name="Kim J.S."/>
            <person name="Ahn B.O."/>
            <person name="Rhee S.Y."/>
            <person name="Sohng J.K."/>
        </authorList>
    </citation>
    <scope>NUCLEOTIDE SEQUENCE</scope>
    <source>
        <tissue evidence="2">Leaf</tissue>
    </source>
</reference>
<dbReference type="PANTHER" id="PTHR35099:SF10">
    <property type="entry name" value="BZIP DOMAIN-CONTAINING PROTEIN"/>
    <property type="match status" value="1"/>
</dbReference>
<evidence type="ECO:0000313" key="3">
    <source>
        <dbReference type="Proteomes" id="UP000634136"/>
    </source>
</evidence>
<comment type="caution">
    <text evidence="2">The sequence shown here is derived from an EMBL/GenBank/DDBJ whole genome shotgun (WGS) entry which is preliminary data.</text>
</comment>
<keyword evidence="3" id="KW-1185">Reference proteome</keyword>
<accession>A0A834XFW5</accession>
<dbReference type="OrthoDB" id="1434219at2759"/>
<evidence type="ECO:0000256" key="1">
    <source>
        <dbReference type="SAM" id="MobiDB-lite"/>
    </source>
</evidence>
<name>A0A834XFW5_9FABA</name>
<sequence>MCDDDWIHHAMADDSLVVHLLLRLHQARPSSPPPQPPTTTTSYLRKSPSACLNLDWTVRQRRSRSAPRHHGAAEKKDEPTRASPTTPLSWSCATSASCGGGGDGYEESSRLTKPMESSRSNKVRSFVRSFVRPSSACFFICFLVGEMIPCGLPQVIPSLCVVVSGSEGERVGATSVSFPSGDHYHQIDGKKQLNLARSFLPNTQFFGGDLDLKGAFLSNPSYYSAIITHPPNKCTSKAIAICYINGTCMIVANPSETTTTKRSRRKKELACLRLTVEKHRAANKNLKRMKLDLESGKASKVAGSCVAIEEAESHPSNAVSVSATSTTLKVLNDASPDNASSKAQEIMSNLESSFLLPDLNLPLEEDLS</sequence>
<dbReference type="PANTHER" id="PTHR35099">
    <property type="entry name" value="OS02G0182700 PROTEIN"/>
    <property type="match status" value="1"/>
</dbReference>
<proteinExistence type="predicted"/>
<dbReference type="Proteomes" id="UP000634136">
    <property type="component" value="Unassembled WGS sequence"/>
</dbReference>
<feature type="compositionally biased region" description="Basic residues" evidence="1">
    <location>
        <begin position="61"/>
        <end position="70"/>
    </location>
</feature>
<organism evidence="2 3">
    <name type="scientific">Senna tora</name>
    <dbReference type="NCBI Taxonomy" id="362788"/>
    <lineage>
        <taxon>Eukaryota</taxon>
        <taxon>Viridiplantae</taxon>
        <taxon>Streptophyta</taxon>
        <taxon>Embryophyta</taxon>
        <taxon>Tracheophyta</taxon>
        <taxon>Spermatophyta</taxon>
        <taxon>Magnoliopsida</taxon>
        <taxon>eudicotyledons</taxon>
        <taxon>Gunneridae</taxon>
        <taxon>Pentapetalae</taxon>
        <taxon>rosids</taxon>
        <taxon>fabids</taxon>
        <taxon>Fabales</taxon>
        <taxon>Fabaceae</taxon>
        <taxon>Caesalpinioideae</taxon>
        <taxon>Cassia clade</taxon>
        <taxon>Senna</taxon>
    </lineage>
</organism>
<protein>
    <submittedName>
        <fullName evidence="2">Uncharacterized protein</fullName>
    </submittedName>
</protein>
<dbReference type="EMBL" id="JAAIUW010000001">
    <property type="protein sequence ID" value="KAF7843216.1"/>
    <property type="molecule type" value="Genomic_DNA"/>
</dbReference>
<gene>
    <name evidence="2" type="ORF">G2W53_000121</name>
</gene>
<feature type="region of interest" description="Disordered" evidence="1">
    <location>
        <begin position="61"/>
        <end position="118"/>
    </location>
</feature>